<dbReference type="PANTHER" id="PTHR24305:SF231">
    <property type="entry name" value="P450, PUTATIVE (EUROFUNG)-RELATED"/>
    <property type="match status" value="1"/>
</dbReference>
<dbReference type="AlphaFoldDB" id="A0A6A6FVX4"/>
<comment type="similarity">
    <text evidence="5">Belongs to the cytochrome P450 family.</text>
</comment>
<protein>
    <recommendedName>
        <fullName evidence="9">Trichodiene oxygenase</fullName>
    </recommendedName>
</protein>
<name>A0A6A6FVX4_9PEZI</name>
<evidence type="ECO:0000256" key="2">
    <source>
        <dbReference type="ARBA" id="ARBA00022723"/>
    </source>
</evidence>
<evidence type="ECO:0000256" key="1">
    <source>
        <dbReference type="ARBA" id="ARBA00001971"/>
    </source>
</evidence>
<keyword evidence="3 4" id="KW-0408">Iron</keyword>
<dbReference type="Gene3D" id="1.10.630.10">
    <property type="entry name" value="Cytochrome P450"/>
    <property type="match status" value="1"/>
</dbReference>
<evidence type="ECO:0008006" key="9">
    <source>
        <dbReference type="Google" id="ProtNLM"/>
    </source>
</evidence>
<dbReference type="Pfam" id="PF00067">
    <property type="entry name" value="p450"/>
    <property type="match status" value="1"/>
</dbReference>
<dbReference type="InterPro" id="IPR036396">
    <property type="entry name" value="Cyt_P450_sf"/>
</dbReference>
<dbReference type="GO" id="GO:0020037">
    <property type="term" value="F:heme binding"/>
    <property type="evidence" value="ECO:0007669"/>
    <property type="project" value="InterPro"/>
</dbReference>
<evidence type="ECO:0000313" key="8">
    <source>
        <dbReference type="Proteomes" id="UP000799539"/>
    </source>
</evidence>
<reference evidence="7" key="1">
    <citation type="journal article" date="2020" name="Stud. Mycol.">
        <title>101 Dothideomycetes genomes: a test case for predicting lifestyles and emergence of pathogens.</title>
        <authorList>
            <person name="Haridas S."/>
            <person name="Albert R."/>
            <person name="Binder M."/>
            <person name="Bloem J."/>
            <person name="Labutti K."/>
            <person name="Salamov A."/>
            <person name="Andreopoulos B."/>
            <person name="Baker S."/>
            <person name="Barry K."/>
            <person name="Bills G."/>
            <person name="Bluhm B."/>
            <person name="Cannon C."/>
            <person name="Castanera R."/>
            <person name="Culley D."/>
            <person name="Daum C."/>
            <person name="Ezra D."/>
            <person name="Gonzalez J."/>
            <person name="Henrissat B."/>
            <person name="Kuo A."/>
            <person name="Liang C."/>
            <person name="Lipzen A."/>
            <person name="Lutzoni F."/>
            <person name="Magnuson J."/>
            <person name="Mondo S."/>
            <person name="Nolan M."/>
            <person name="Ohm R."/>
            <person name="Pangilinan J."/>
            <person name="Park H.-J."/>
            <person name="Ramirez L."/>
            <person name="Alfaro M."/>
            <person name="Sun H."/>
            <person name="Tritt A."/>
            <person name="Yoshinaga Y."/>
            <person name="Zwiers L.-H."/>
            <person name="Turgeon B."/>
            <person name="Goodwin S."/>
            <person name="Spatafora J."/>
            <person name="Crous P."/>
            <person name="Grigoriev I."/>
        </authorList>
    </citation>
    <scope>NUCLEOTIDE SEQUENCE</scope>
    <source>
        <strain evidence="7">SCOH1-5</strain>
    </source>
</reference>
<dbReference type="InterPro" id="IPR002401">
    <property type="entry name" value="Cyt_P450_E_grp-I"/>
</dbReference>
<keyword evidence="5" id="KW-0560">Oxidoreductase</keyword>
<proteinExistence type="inferred from homology"/>
<feature type="transmembrane region" description="Helical" evidence="6">
    <location>
        <begin position="7"/>
        <end position="29"/>
    </location>
</feature>
<accession>A0A6A6FVX4</accession>
<evidence type="ECO:0000256" key="6">
    <source>
        <dbReference type="SAM" id="Phobius"/>
    </source>
</evidence>
<keyword evidence="2 4" id="KW-0479">Metal-binding</keyword>
<dbReference type="GO" id="GO:0005506">
    <property type="term" value="F:iron ion binding"/>
    <property type="evidence" value="ECO:0007669"/>
    <property type="project" value="InterPro"/>
</dbReference>
<keyword evidence="6" id="KW-0812">Transmembrane</keyword>
<dbReference type="SUPFAM" id="SSF48264">
    <property type="entry name" value="Cytochrome P450"/>
    <property type="match status" value="1"/>
</dbReference>
<feature type="binding site" description="axial binding residue" evidence="4">
    <location>
        <position position="445"/>
    </location>
    <ligand>
        <name>heme</name>
        <dbReference type="ChEBI" id="CHEBI:30413"/>
    </ligand>
    <ligandPart>
        <name>Fe</name>
        <dbReference type="ChEBI" id="CHEBI:18248"/>
    </ligandPart>
</feature>
<keyword evidence="4 5" id="KW-0349">Heme</keyword>
<organism evidence="7 8">
    <name type="scientific">Cercospora zeae-maydis SCOH1-5</name>
    <dbReference type="NCBI Taxonomy" id="717836"/>
    <lineage>
        <taxon>Eukaryota</taxon>
        <taxon>Fungi</taxon>
        <taxon>Dikarya</taxon>
        <taxon>Ascomycota</taxon>
        <taxon>Pezizomycotina</taxon>
        <taxon>Dothideomycetes</taxon>
        <taxon>Dothideomycetidae</taxon>
        <taxon>Mycosphaerellales</taxon>
        <taxon>Mycosphaerellaceae</taxon>
        <taxon>Cercospora</taxon>
    </lineage>
</organism>
<gene>
    <name evidence="7" type="ORF">CERZMDRAFT_108251</name>
</gene>
<keyword evidence="5" id="KW-0503">Monooxygenase</keyword>
<dbReference type="InterPro" id="IPR050121">
    <property type="entry name" value="Cytochrome_P450_monoxygenase"/>
</dbReference>
<dbReference type="PRINTS" id="PR00463">
    <property type="entry name" value="EP450I"/>
</dbReference>
<dbReference type="OrthoDB" id="3945418at2759"/>
<dbReference type="GO" id="GO:0004497">
    <property type="term" value="F:monooxygenase activity"/>
    <property type="evidence" value="ECO:0007669"/>
    <property type="project" value="UniProtKB-KW"/>
</dbReference>
<dbReference type="GO" id="GO:0016705">
    <property type="term" value="F:oxidoreductase activity, acting on paired donors, with incorporation or reduction of molecular oxygen"/>
    <property type="evidence" value="ECO:0007669"/>
    <property type="project" value="InterPro"/>
</dbReference>
<dbReference type="EMBL" id="ML992662">
    <property type="protein sequence ID" value="KAF2217551.1"/>
    <property type="molecule type" value="Genomic_DNA"/>
</dbReference>
<dbReference type="PRINTS" id="PR00385">
    <property type="entry name" value="P450"/>
</dbReference>
<dbReference type="CDD" id="cd11062">
    <property type="entry name" value="CYP58-like"/>
    <property type="match status" value="1"/>
</dbReference>
<dbReference type="Proteomes" id="UP000799539">
    <property type="component" value="Unassembled WGS sequence"/>
</dbReference>
<comment type="cofactor">
    <cofactor evidence="1 4">
        <name>heme</name>
        <dbReference type="ChEBI" id="CHEBI:30413"/>
    </cofactor>
</comment>
<dbReference type="PANTHER" id="PTHR24305">
    <property type="entry name" value="CYTOCHROME P450"/>
    <property type="match status" value="1"/>
</dbReference>
<evidence type="ECO:0000256" key="4">
    <source>
        <dbReference type="PIRSR" id="PIRSR602401-1"/>
    </source>
</evidence>
<dbReference type="InterPro" id="IPR017972">
    <property type="entry name" value="Cyt_P450_CS"/>
</dbReference>
<keyword evidence="8" id="KW-1185">Reference proteome</keyword>
<evidence type="ECO:0000256" key="3">
    <source>
        <dbReference type="ARBA" id="ARBA00023004"/>
    </source>
</evidence>
<dbReference type="PROSITE" id="PS00086">
    <property type="entry name" value="CYTOCHROME_P450"/>
    <property type="match status" value="1"/>
</dbReference>
<keyword evidence="6" id="KW-1133">Transmembrane helix</keyword>
<evidence type="ECO:0000313" key="7">
    <source>
        <dbReference type="EMBL" id="KAF2217551.1"/>
    </source>
</evidence>
<dbReference type="InterPro" id="IPR001128">
    <property type="entry name" value="Cyt_P450"/>
</dbReference>
<keyword evidence="6" id="KW-0472">Membrane</keyword>
<evidence type="ECO:0000256" key="5">
    <source>
        <dbReference type="RuleBase" id="RU000461"/>
    </source>
</evidence>
<sequence>MIAFDSNILIVGACTFVAYRIWIVVYNLYLSPLAQFPGPKFAAVSYLPEFYYNLIAGEGGQFPFIVREWHDKYGPIIRINPHELHVRDSSWFDTLYNNSRPAWKIQGFGVRFQTQHTAGGTENPALFRPRRAALNPFFSRRRVAQDTPRFQKNAARAMQRVEQEYGTTGNVLHLNSFWGCYAADNLVNTCFDQDVKFLESPDFRAEANEATVELLQAAHVFYHFPILMFLMKKMPDRIMLWLNPSMAPLLKFWEVRSMLATPASAQKEGDRTIFSSLLQGDLPPEELSFDRLHQESVAIIGAGVETTARSLTIACFHITDQPAIRERLVAELCEAAPDETAMPDWDALVKLPYLSACVEEAIRLTYGLSQRRARGFFDGPLIYKDWVIPPGVFVGMDNWDVAHDENIFPNSHSYIPERWLGEPLAPDGRPLKAYQAAFGKGSRSCIGMHLAYAELYIGIGQFFRSPLGSRAMIHESDQSDLELVRDHFVPRARASSEGIRMKFRSSARGGEYELP</sequence>